<proteinExistence type="predicted"/>
<organism evidence="1 2">
    <name type="scientific">Talaromyces islandicus</name>
    <name type="common">Penicillium islandicum</name>
    <dbReference type="NCBI Taxonomy" id="28573"/>
    <lineage>
        <taxon>Eukaryota</taxon>
        <taxon>Fungi</taxon>
        <taxon>Dikarya</taxon>
        <taxon>Ascomycota</taxon>
        <taxon>Pezizomycotina</taxon>
        <taxon>Eurotiomycetes</taxon>
        <taxon>Eurotiomycetidae</taxon>
        <taxon>Eurotiales</taxon>
        <taxon>Trichocomaceae</taxon>
        <taxon>Talaromyces</taxon>
        <taxon>Talaromyces sect. Islandici</taxon>
    </lineage>
</organism>
<sequence>MPVVFQEQFEKKLREWSSQPDPNPPDYELFPTGIGHASLKIDGIDGLLWETTPRTDLDFVAGRFRRRDLEQKWIISHKDMEKIPGGSAEVSRLSSALVELGERKLRALAVETKDPSGKTYVAITVSEVAQRLIDDHTTALAGSRK</sequence>
<dbReference type="OrthoDB" id="10544473at2759"/>
<evidence type="ECO:0000313" key="1">
    <source>
        <dbReference type="EMBL" id="CRG92842.1"/>
    </source>
</evidence>
<protein>
    <submittedName>
        <fullName evidence="1">Uncharacterized protein</fullName>
    </submittedName>
</protein>
<name>A0A0U1MBY8_TALIS</name>
<dbReference type="AlphaFoldDB" id="A0A0U1MBY8"/>
<dbReference type="EMBL" id="CVMT01000021">
    <property type="protein sequence ID" value="CRG92842.1"/>
    <property type="molecule type" value="Genomic_DNA"/>
</dbReference>
<dbReference type="Proteomes" id="UP000054383">
    <property type="component" value="Unassembled WGS sequence"/>
</dbReference>
<gene>
    <name evidence="1" type="ORF">PISL3812_09913</name>
</gene>
<accession>A0A0U1MBY8</accession>
<reference evidence="1 2" key="1">
    <citation type="submission" date="2015-04" db="EMBL/GenBank/DDBJ databases">
        <authorList>
            <person name="Syromyatnikov M.Y."/>
            <person name="Popov V.N."/>
        </authorList>
    </citation>
    <scope>NUCLEOTIDE SEQUENCE [LARGE SCALE GENOMIC DNA]</scope>
    <source>
        <strain evidence="1">WF-38-12</strain>
    </source>
</reference>
<evidence type="ECO:0000313" key="2">
    <source>
        <dbReference type="Proteomes" id="UP000054383"/>
    </source>
</evidence>
<keyword evidence="2" id="KW-1185">Reference proteome</keyword>